<dbReference type="InterPro" id="IPR001104">
    <property type="entry name" value="3-oxo-5_a-steroid_4-DH_C"/>
</dbReference>
<evidence type="ECO:0000259" key="7">
    <source>
        <dbReference type="Pfam" id="PF02544"/>
    </source>
</evidence>
<gene>
    <name evidence="8" type="ORF">GGI19_003952</name>
</gene>
<dbReference type="InterPro" id="IPR039357">
    <property type="entry name" value="SRD5A/TECR"/>
</dbReference>
<feature type="transmembrane region" description="Helical" evidence="6">
    <location>
        <begin position="159"/>
        <end position="180"/>
    </location>
</feature>
<evidence type="ECO:0000256" key="2">
    <source>
        <dbReference type="ARBA" id="ARBA00007742"/>
    </source>
</evidence>
<evidence type="ECO:0000256" key="1">
    <source>
        <dbReference type="ARBA" id="ARBA00004141"/>
    </source>
</evidence>
<dbReference type="InterPro" id="IPR016636">
    <property type="entry name" value="3-oxo-5-alpha-steroid_4-DH"/>
</dbReference>
<dbReference type="Pfam" id="PF02544">
    <property type="entry name" value="Steroid_dh"/>
    <property type="match status" value="1"/>
</dbReference>
<dbReference type="PROSITE" id="PS50244">
    <property type="entry name" value="S5A_REDUCTASE"/>
    <property type="match status" value="1"/>
</dbReference>
<dbReference type="PANTHER" id="PTHR10556">
    <property type="entry name" value="3-OXO-5-ALPHA-STEROID 4-DEHYDROGENASE"/>
    <property type="match status" value="1"/>
</dbReference>
<dbReference type="PIRSF" id="PIRSF015596">
    <property type="entry name" value="5_alpha-SR2"/>
    <property type="match status" value="1"/>
</dbReference>
<dbReference type="PANTHER" id="PTHR10556:SF43">
    <property type="entry name" value="STEROID 5-ALPHA-REDUCTASE DET2"/>
    <property type="match status" value="1"/>
</dbReference>
<evidence type="ECO:0000256" key="4">
    <source>
        <dbReference type="ARBA" id="ARBA00022989"/>
    </source>
</evidence>
<protein>
    <recommendedName>
        <fullName evidence="7">3-oxo-5-alpha-steroid 4-dehydrogenase C-terminal domain-containing protein</fullName>
    </recommendedName>
</protein>
<feature type="transmembrane region" description="Helical" evidence="6">
    <location>
        <begin position="200"/>
        <end position="217"/>
    </location>
</feature>
<dbReference type="GO" id="GO:0008202">
    <property type="term" value="P:steroid metabolic process"/>
    <property type="evidence" value="ECO:0007669"/>
    <property type="project" value="InterPro"/>
</dbReference>
<evidence type="ECO:0000313" key="8">
    <source>
        <dbReference type="EMBL" id="KAJ2752255.1"/>
    </source>
</evidence>
<keyword evidence="5 6" id="KW-0472">Membrane</keyword>
<evidence type="ECO:0000256" key="3">
    <source>
        <dbReference type="ARBA" id="ARBA00022692"/>
    </source>
</evidence>
<dbReference type="GO" id="GO:0003865">
    <property type="term" value="F:3-oxo-5-alpha-steroid 4-dehydrogenase activity"/>
    <property type="evidence" value="ECO:0007669"/>
    <property type="project" value="InterPro"/>
</dbReference>
<name>A0A9W8L9U4_9FUNG</name>
<dbReference type="OrthoDB" id="5788137at2759"/>
<feature type="transmembrane region" description="Helical" evidence="6">
    <location>
        <begin position="121"/>
        <end position="139"/>
    </location>
</feature>
<dbReference type="Gene3D" id="1.20.120.1630">
    <property type="match status" value="1"/>
</dbReference>
<feature type="transmembrane region" description="Helical" evidence="6">
    <location>
        <begin position="89"/>
        <end position="109"/>
    </location>
</feature>
<keyword evidence="9" id="KW-1185">Reference proteome</keyword>
<comment type="caution">
    <text evidence="8">The sequence shown here is derived from an EMBL/GenBank/DDBJ whole genome shotgun (WGS) entry which is preliminary data.</text>
</comment>
<evidence type="ECO:0000256" key="6">
    <source>
        <dbReference type="SAM" id="Phobius"/>
    </source>
</evidence>
<evidence type="ECO:0000313" key="9">
    <source>
        <dbReference type="Proteomes" id="UP001140011"/>
    </source>
</evidence>
<sequence>MMNHLIDALGGEEDTYYLLLRAFQISSVLVVGGEIVFGSPYGSQSKYKGALALNGQLTWVLMELVSPVALLYSYFAMDSFIPVTRSKRHSLVSTAFCTLWIMHYANRALVYPLRQASRKPMHIGIGLVSCLFNALNGYLNGRWFSVFSSGLYNDDYFYTYTWQVVFGLCLFVLGMVGNIYHDNILMRLRRPATGKPNNRYSVPIGGLFAMVSCPHYFCEVVEWTGYAILTQSPAAWTFVLATLCNLLPRAYSIHKWYQREFPKYPTNRKAMIPYII</sequence>
<feature type="transmembrane region" description="Helical" evidence="6">
    <location>
        <begin position="16"/>
        <end position="37"/>
    </location>
</feature>
<comment type="similarity">
    <text evidence="2">Belongs to the steroid 5-alpha reductase family.</text>
</comment>
<accession>A0A9W8L9U4</accession>
<comment type="subcellular location">
    <subcellularLocation>
        <location evidence="1">Membrane</location>
        <topology evidence="1">Multi-pass membrane protein</topology>
    </subcellularLocation>
</comment>
<dbReference type="GO" id="GO:0016020">
    <property type="term" value="C:membrane"/>
    <property type="evidence" value="ECO:0007669"/>
    <property type="project" value="UniProtKB-SubCell"/>
</dbReference>
<dbReference type="AlphaFoldDB" id="A0A9W8L9U4"/>
<reference evidence="8" key="1">
    <citation type="submission" date="2022-07" db="EMBL/GenBank/DDBJ databases">
        <title>Phylogenomic reconstructions and comparative analyses of Kickxellomycotina fungi.</title>
        <authorList>
            <person name="Reynolds N.K."/>
            <person name="Stajich J.E."/>
            <person name="Barry K."/>
            <person name="Grigoriev I.V."/>
            <person name="Crous P."/>
            <person name="Smith M.E."/>
        </authorList>
    </citation>
    <scope>NUCLEOTIDE SEQUENCE</scope>
    <source>
        <strain evidence="8">BCRC 34297</strain>
    </source>
</reference>
<feature type="transmembrane region" description="Helical" evidence="6">
    <location>
        <begin position="57"/>
        <end position="77"/>
    </location>
</feature>
<proteinExistence type="inferred from homology"/>
<evidence type="ECO:0000256" key="5">
    <source>
        <dbReference type="ARBA" id="ARBA00023136"/>
    </source>
</evidence>
<dbReference type="Proteomes" id="UP001140011">
    <property type="component" value="Unassembled WGS sequence"/>
</dbReference>
<keyword evidence="4 6" id="KW-1133">Transmembrane helix</keyword>
<organism evidence="8 9">
    <name type="scientific">Coemansia pectinata</name>
    <dbReference type="NCBI Taxonomy" id="1052879"/>
    <lineage>
        <taxon>Eukaryota</taxon>
        <taxon>Fungi</taxon>
        <taxon>Fungi incertae sedis</taxon>
        <taxon>Zoopagomycota</taxon>
        <taxon>Kickxellomycotina</taxon>
        <taxon>Kickxellomycetes</taxon>
        <taxon>Kickxellales</taxon>
        <taxon>Kickxellaceae</taxon>
        <taxon>Coemansia</taxon>
    </lineage>
</organism>
<keyword evidence="3 6" id="KW-0812">Transmembrane</keyword>
<feature type="domain" description="3-oxo-5-alpha-steroid 4-dehydrogenase C-terminal" evidence="7">
    <location>
        <begin position="121"/>
        <end position="275"/>
    </location>
</feature>
<feature type="transmembrane region" description="Helical" evidence="6">
    <location>
        <begin position="223"/>
        <end position="247"/>
    </location>
</feature>
<dbReference type="EMBL" id="JANBUH010000304">
    <property type="protein sequence ID" value="KAJ2752255.1"/>
    <property type="molecule type" value="Genomic_DNA"/>
</dbReference>